<dbReference type="GO" id="GO:0003861">
    <property type="term" value="F:3-isopropylmalate dehydratase activity"/>
    <property type="evidence" value="ECO:0007669"/>
    <property type="project" value="UniProtKB-UniRule"/>
</dbReference>
<evidence type="ECO:0000256" key="2">
    <source>
        <dbReference type="ARBA" id="ARBA00002695"/>
    </source>
</evidence>
<gene>
    <name evidence="10 12" type="primary">leuD</name>
    <name evidence="12" type="ORF">C3H57_08865</name>
</gene>
<dbReference type="GO" id="GO:0009316">
    <property type="term" value="C:3-isopropylmalate dehydratase complex"/>
    <property type="evidence" value="ECO:0007669"/>
    <property type="project" value="InterPro"/>
</dbReference>
<evidence type="ECO:0000313" key="12">
    <source>
        <dbReference type="EMBL" id="RTJ78288.1"/>
    </source>
</evidence>
<dbReference type="GO" id="GO:0009098">
    <property type="term" value="P:L-leucine biosynthetic process"/>
    <property type="evidence" value="ECO:0007669"/>
    <property type="project" value="UniProtKB-UniRule"/>
</dbReference>
<evidence type="ECO:0000256" key="5">
    <source>
        <dbReference type="ARBA" id="ARBA00011271"/>
    </source>
</evidence>
<keyword evidence="7 10" id="KW-0028">Amino-acid biosynthesis</keyword>
<keyword evidence="8 10" id="KW-0456">Lyase</keyword>
<comment type="similarity">
    <text evidence="4 10">Belongs to the LeuD family. LeuD type 1 subfamily.</text>
</comment>
<dbReference type="Pfam" id="PF00694">
    <property type="entry name" value="Aconitase_C"/>
    <property type="match status" value="1"/>
</dbReference>
<evidence type="ECO:0000256" key="9">
    <source>
        <dbReference type="ARBA" id="ARBA00023304"/>
    </source>
</evidence>
<dbReference type="NCBIfam" id="NF002458">
    <property type="entry name" value="PRK01641.1"/>
    <property type="match status" value="1"/>
</dbReference>
<evidence type="ECO:0000313" key="13">
    <source>
        <dbReference type="Proteomes" id="UP000288507"/>
    </source>
</evidence>
<dbReference type="PANTHER" id="PTHR43345:SF5">
    <property type="entry name" value="3-ISOPROPYLMALATE DEHYDRATASE SMALL SUBUNIT"/>
    <property type="match status" value="1"/>
</dbReference>
<dbReference type="InterPro" id="IPR033940">
    <property type="entry name" value="IPMI_Swivel"/>
</dbReference>
<keyword evidence="6 10" id="KW-0432">Leucine biosynthesis</keyword>
<dbReference type="FunFam" id="3.20.19.10:FF:000003">
    <property type="entry name" value="3-isopropylmalate dehydratase small subunit"/>
    <property type="match status" value="1"/>
</dbReference>
<comment type="caution">
    <text evidence="12">The sequence shown here is derived from an EMBL/GenBank/DDBJ whole genome shotgun (WGS) entry which is preliminary data.</text>
</comment>
<dbReference type="CDD" id="cd01577">
    <property type="entry name" value="IPMI_Swivel"/>
    <property type="match status" value="1"/>
</dbReference>
<proteinExistence type="inferred from homology"/>
<dbReference type="NCBIfam" id="TIGR00171">
    <property type="entry name" value="leuD"/>
    <property type="match status" value="1"/>
</dbReference>
<dbReference type="UniPathway" id="UPA00048">
    <property type="reaction ID" value="UER00071"/>
</dbReference>
<evidence type="ECO:0000256" key="4">
    <source>
        <dbReference type="ARBA" id="ARBA00009845"/>
    </source>
</evidence>
<dbReference type="AlphaFoldDB" id="A0A1E7NIJ4"/>
<comment type="pathway">
    <text evidence="3 10">Amino-acid biosynthesis; L-leucine biosynthesis; L-leucine from 3-methyl-2-oxobutanoate: step 2/4.</text>
</comment>
<dbReference type="PANTHER" id="PTHR43345">
    <property type="entry name" value="3-ISOPROPYLMALATE DEHYDRATASE SMALL SUBUNIT 2-RELATED-RELATED"/>
    <property type="match status" value="1"/>
</dbReference>
<sequence length="200" mass="22955">MQKFIIYKGIACPLEYANIDTDQIIPKQFLLAVSKQGFGKHLFHDLRYLDDKESVLNMDFNLNKKEYQNSSILVSFENFGSGSSREHAPWALVDYGIRAIIAPSFADIFKNNALGNGLLTIELTKDEVLEIVDELKKSQDKNIEISLLEKRVFFKDKIFSFDLDDFHRICLLEGLDNIALTLKHEAQIKAYEKNSKSFLV</sequence>
<dbReference type="EC" id="4.2.1.33" evidence="10"/>
<evidence type="ECO:0000256" key="8">
    <source>
        <dbReference type="ARBA" id="ARBA00023239"/>
    </source>
</evidence>
<dbReference type="EMBL" id="PRBV01000015">
    <property type="protein sequence ID" value="RTJ78288.1"/>
    <property type="molecule type" value="Genomic_DNA"/>
</dbReference>
<evidence type="ECO:0000256" key="6">
    <source>
        <dbReference type="ARBA" id="ARBA00022430"/>
    </source>
</evidence>
<feature type="domain" description="Aconitase A/isopropylmalate dehydratase small subunit swivel" evidence="11">
    <location>
        <begin position="1"/>
        <end position="124"/>
    </location>
</feature>
<protein>
    <recommendedName>
        <fullName evidence="10">3-isopropylmalate dehydratase small subunit</fullName>
        <ecNumber evidence="10">4.2.1.33</ecNumber>
    </recommendedName>
    <alternativeName>
        <fullName evidence="10">Alpha-IPM isomerase</fullName>
        <shortName evidence="10">IPMI</shortName>
    </alternativeName>
    <alternativeName>
        <fullName evidence="10">Isopropylmalate isomerase</fullName>
    </alternativeName>
</protein>
<dbReference type="InterPro" id="IPR015928">
    <property type="entry name" value="Aconitase/3IPM_dehydase_swvl"/>
</dbReference>
<organism evidence="12 13">
    <name type="scientific">Campylobacter jejuni</name>
    <dbReference type="NCBI Taxonomy" id="197"/>
    <lineage>
        <taxon>Bacteria</taxon>
        <taxon>Pseudomonadati</taxon>
        <taxon>Campylobacterota</taxon>
        <taxon>Epsilonproteobacteria</taxon>
        <taxon>Campylobacterales</taxon>
        <taxon>Campylobacteraceae</taxon>
        <taxon>Campylobacter</taxon>
    </lineage>
</organism>
<keyword evidence="9 10" id="KW-0100">Branched-chain amino acid biosynthesis</keyword>
<comment type="subunit">
    <text evidence="5 10">Heterodimer of LeuC and LeuD.</text>
</comment>
<evidence type="ECO:0000256" key="10">
    <source>
        <dbReference type="HAMAP-Rule" id="MF_01031"/>
    </source>
</evidence>
<dbReference type="SUPFAM" id="SSF52016">
    <property type="entry name" value="LeuD/IlvD-like"/>
    <property type="match status" value="1"/>
</dbReference>
<dbReference type="InterPro" id="IPR050075">
    <property type="entry name" value="LeuD"/>
</dbReference>
<dbReference type="HAMAP" id="MF_01031">
    <property type="entry name" value="LeuD_type1"/>
    <property type="match status" value="1"/>
</dbReference>
<dbReference type="RefSeq" id="WP_052859147.1">
    <property type="nucleotide sequence ID" value="NZ_CAKJUK010000010.1"/>
</dbReference>
<evidence type="ECO:0000259" key="11">
    <source>
        <dbReference type="Pfam" id="PF00694"/>
    </source>
</evidence>
<comment type="function">
    <text evidence="2 10">Catalyzes the isomerization between 2-isopropylmalate and 3-isopropylmalate, via the formation of 2-isopropylmaleate.</text>
</comment>
<comment type="catalytic activity">
    <reaction evidence="1 10">
        <text>(2R,3S)-3-isopropylmalate = (2S)-2-isopropylmalate</text>
        <dbReference type="Rhea" id="RHEA:32287"/>
        <dbReference type="ChEBI" id="CHEBI:1178"/>
        <dbReference type="ChEBI" id="CHEBI:35121"/>
        <dbReference type="EC" id="4.2.1.33"/>
    </reaction>
</comment>
<dbReference type="InterPro" id="IPR000573">
    <property type="entry name" value="AconitaseA/IPMdHydase_ssu_swvl"/>
</dbReference>
<dbReference type="Proteomes" id="UP000288507">
    <property type="component" value="Unassembled WGS sequence"/>
</dbReference>
<accession>A0A1E7NIJ4</accession>
<evidence type="ECO:0000256" key="3">
    <source>
        <dbReference type="ARBA" id="ARBA00004729"/>
    </source>
</evidence>
<dbReference type="InterPro" id="IPR004431">
    <property type="entry name" value="3-IsopropMal_deHydase_ssu"/>
</dbReference>
<evidence type="ECO:0000256" key="1">
    <source>
        <dbReference type="ARBA" id="ARBA00000491"/>
    </source>
</evidence>
<reference evidence="12 13" key="1">
    <citation type="journal article" date="2019" name="Appl. Environ. Microbiol.">
        <title>Population genetics and characterization of Campylobacter jejuni isolates in western jackdaws and game birds in Finland.</title>
        <authorList>
            <person name="Kovanen S."/>
            <person name="Rossi M."/>
            <person name="Pohja-Mykra M."/>
            <person name="Nieminen T."/>
            <person name="Raunio-Saarnisto M."/>
            <person name="Sauvala M."/>
            <person name="Fredriksson-Ahomaa M."/>
            <person name="Hanninen M.L."/>
            <person name="Kivisto R."/>
        </authorList>
    </citation>
    <scope>NUCLEOTIDE SEQUENCE [LARGE SCALE GENOMIC DNA]</scope>
    <source>
        <strain evidence="12 13">CB313</strain>
    </source>
</reference>
<dbReference type="Gene3D" id="3.20.19.10">
    <property type="entry name" value="Aconitase, domain 4"/>
    <property type="match status" value="1"/>
</dbReference>
<evidence type="ECO:0000256" key="7">
    <source>
        <dbReference type="ARBA" id="ARBA00022605"/>
    </source>
</evidence>
<name>A0A1E7NIJ4_CAMJU</name>